<protein>
    <submittedName>
        <fullName evidence="1">Uncharacterized protein</fullName>
    </submittedName>
</protein>
<accession>A0A438H340</accession>
<dbReference type="AlphaFoldDB" id="A0A438H340"/>
<reference evidence="1 2" key="1">
    <citation type="journal article" date="2018" name="PLoS Genet.">
        <title>Population sequencing reveals clonal diversity and ancestral inbreeding in the grapevine cultivar Chardonnay.</title>
        <authorList>
            <person name="Roach M.J."/>
            <person name="Johnson D.L."/>
            <person name="Bohlmann J."/>
            <person name="van Vuuren H.J."/>
            <person name="Jones S.J."/>
            <person name="Pretorius I.S."/>
            <person name="Schmidt S.A."/>
            <person name="Borneman A.R."/>
        </authorList>
    </citation>
    <scope>NUCLEOTIDE SEQUENCE [LARGE SCALE GENOMIC DNA]</scope>
    <source>
        <strain evidence="2">cv. Chardonnay</strain>
        <tissue evidence="1">Leaf</tissue>
    </source>
</reference>
<organism evidence="1 2">
    <name type="scientific">Vitis vinifera</name>
    <name type="common">Grape</name>
    <dbReference type="NCBI Taxonomy" id="29760"/>
    <lineage>
        <taxon>Eukaryota</taxon>
        <taxon>Viridiplantae</taxon>
        <taxon>Streptophyta</taxon>
        <taxon>Embryophyta</taxon>
        <taxon>Tracheophyta</taxon>
        <taxon>Spermatophyta</taxon>
        <taxon>Magnoliopsida</taxon>
        <taxon>eudicotyledons</taxon>
        <taxon>Gunneridae</taxon>
        <taxon>Pentapetalae</taxon>
        <taxon>rosids</taxon>
        <taxon>Vitales</taxon>
        <taxon>Vitaceae</taxon>
        <taxon>Viteae</taxon>
        <taxon>Vitis</taxon>
    </lineage>
</organism>
<name>A0A438H340_VITVI</name>
<sequence length="122" mass="14184">MGRNEWVGILVKLEVDIGLVSRELLGRGGIFASIEPPLKFVTRPPRRLRWQIFGMTQEEWDTRPRASLGWGIVLTLDNLLKRGRPLDRMSDPSSVRILFLTSIRKKRKKVWKTAPLCIFWTI</sequence>
<dbReference type="EMBL" id="QGNW01000290">
    <property type="protein sequence ID" value="RVW78809.1"/>
    <property type="molecule type" value="Genomic_DNA"/>
</dbReference>
<evidence type="ECO:0000313" key="2">
    <source>
        <dbReference type="Proteomes" id="UP000288805"/>
    </source>
</evidence>
<proteinExistence type="predicted"/>
<gene>
    <name evidence="1" type="ORF">CK203_050989</name>
</gene>
<comment type="caution">
    <text evidence="1">The sequence shown here is derived from an EMBL/GenBank/DDBJ whole genome shotgun (WGS) entry which is preliminary data.</text>
</comment>
<dbReference type="Proteomes" id="UP000288805">
    <property type="component" value="Unassembled WGS sequence"/>
</dbReference>
<evidence type="ECO:0000313" key="1">
    <source>
        <dbReference type="EMBL" id="RVW78809.1"/>
    </source>
</evidence>